<dbReference type="InterPro" id="IPR046373">
    <property type="entry name" value="Acyl-CoA_Oxase/DH_mid-dom_sf"/>
</dbReference>
<dbReference type="InterPro" id="IPR006091">
    <property type="entry name" value="Acyl-CoA_Oxase/DH_mid-dom"/>
</dbReference>
<keyword evidence="5 6" id="KW-0560">Oxidoreductase</keyword>
<comment type="similarity">
    <text evidence="2 6">Belongs to the acyl-CoA dehydrogenase family.</text>
</comment>
<accession>A0A943UWW4</accession>
<comment type="cofactor">
    <cofactor evidence="1 6">
        <name>FAD</name>
        <dbReference type="ChEBI" id="CHEBI:57692"/>
    </cofactor>
</comment>
<evidence type="ECO:0000256" key="3">
    <source>
        <dbReference type="ARBA" id="ARBA00022630"/>
    </source>
</evidence>
<dbReference type="GO" id="GO:0003995">
    <property type="term" value="F:acyl-CoA dehydrogenase activity"/>
    <property type="evidence" value="ECO:0007669"/>
    <property type="project" value="InterPro"/>
</dbReference>
<dbReference type="Pfam" id="PF00441">
    <property type="entry name" value="Acyl-CoA_dh_1"/>
    <property type="match status" value="1"/>
</dbReference>
<gene>
    <name evidence="10" type="ORF">KH142_02725</name>
</gene>
<organism evidence="10 11">
    <name type="scientific">Slackia piriformis</name>
    <dbReference type="NCBI Taxonomy" id="626934"/>
    <lineage>
        <taxon>Bacteria</taxon>
        <taxon>Bacillati</taxon>
        <taxon>Actinomycetota</taxon>
        <taxon>Coriobacteriia</taxon>
        <taxon>Eggerthellales</taxon>
        <taxon>Eggerthellaceae</taxon>
        <taxon>Slackia</taxon>
    </lineage>
</organism>
<dbReference type="Proteomes" id="UP000727506">
    <property type="component" value="Unassembled WGS sequence"/>
</dbReference>
<dbReference type="FunFam" id="1.20.140.10:FF:000001">
    <property type="entry name" value="Acyl-CoA dehydrogenase"/>
    <property type="match status" value="1"/>
</dbReference>
<keyword evidence="3 6" id="KW-0285">Flavoprotein</keyword>
<evidence type="ECO:0000256" key="5">
    <source>
        <dbReference type="ARBA" id="ARBA00023002"/>
    </source>
</evidence>
<evidence type="ECO:0000256" key="6">
    <source>
        <dbReference type="RuleBase" id="RU362125"/>
    </source>
</evidence>
<evidence type="ECO:0000259" key="7">
    <source>
        <dbReference type="Pfam" id="PF00441"/>
    </source>
</evidence>
<dbReference type="SUPFAM" id="SSF47203">
    <property type="entry name" value="Acyl-CoA dehydrogenase C-terminal domain-like"/>
    <property type="match status" value="1"/>
</dbReference>
<keyword evidence="4 6" id="KW-0274">FAD</keyword>
<reference evidence="10" key="1">
    <citation type="submission" date="2021-02" db="EMBL/GenBank/DDBJ databases">
        <title>Infant gut strain persistence is associated with maternal origin, phylogeny, and functional potential including surface adhesion and iron acquisition.</title>
        <authorList>
            <person name="Lou Y.C."/>
        </authorList>
    </citation>
    <scope>NUCLEOTIDE SEQUENCE</scope>
    <source>
        <strain evidence="10">L2_039_000G1_dasL2_039_000G1_concoct_11</strain>
    </source>
</reference>
<feature type="domain" description="Acyl-CoA oxidase/dehydrogenase middle" evidence="8">
    <location>
        <begin position="121"/>
        <end position="215"/>
    </location>
</feature>
<comment type="caution">
    <text evidence="10">The sequence shown here is derived from an EMBL/GenBank/DDBJ whole genome shotgun (WGS) entry which is preliminary data.</text>
</comment>
<dbReference type="Pfam" id="PF02770">
    <property type="entry name" value="Acyl-CoA_dh_M"/>
    <property type="match status" value="1"/>
</dbReference>
<dbReference type="EMBL" id="JAGZSV010000029">
    <property type="protein sequence ID" value="MBS6940392.1"/>
    <property type="molecule type" value="Genomic_DNA"/>
</dbReference>
<dbReference type="SUPFAM" id="SSF56645">
    <property type="entry name" value="Acyl-CoA dehydrogenase NM domain-like"/>
    <property type="match status" value="1"/>
</dbReference>
<evidence type="ECO:0000256" key="1">
    <source>
        <dbReference type="ARBA" id="ARBA00001974"/>
    </source>
</evidence>
<dbReference type="Gene3D" id="1.20.140.10">
    <property type="entry name" value="Butyryl-CoA Dehydrogenase, subunit A, domain 3"/>
    <property type="match status" value="1"/>
</dbReference>
<dbReference type="GO" id="GO:0050660">
    <property type="term" value="F:flavin adenine dinucleotide binding"/>
    <property type="evidence" value="ECO:0007669"/>
    <property type="project" value="InterPro"/>
</dbReference>
<dbReference type="PROSITE" id="PS00073">
    <property type="entry name" value="ACYL_COA_DH_2"/>
    <property type="match status" value="1"/>
</dbReference>
<dbReference type="AlphaFoldDB" id="A0A943UWW4"/>
<dbReference type="InterPro" id="IPR037069">
    <property type="entry name" value="AcylCoA_DH/ox_N_sf"/>
</dbReference>
<dbReference type="Pfam" id="PF02771">
    <property type="entry name" value="Acyl-CoA_dh_N"/>
    <property type="match status" value="1"/>
</dbReference>
<dbReference type="InterPro" id="IPR009100">
    <property type="entry name" value="AcylCoA_DH/oxidase_NM_dom_sf"/>
</dbReference>
<protein>
    <submittedName>
        <fullName evidence="10">Acyl-CoA dehydrogenase family protein</fullName>
    </submittedName>
</protein>
<feature type="domain" description="Acyl-CoA dehydrogenase/oxidase C-terminal" evidence="7">
    <location>
        <begin position="227"/>
        <end position="377"/>
    </location>
</feature>
<evidence type="ECO:0000313" key="11">
    <source>
        <dbReference type="Proteomes" id="UP000727506"/>
    </source>
</evidence>
<dbReference type="Gene3D" id="1.10.540.10">
    <property type="entry name" value="Acyl-CoA dehydrogenase/oxidase, N-terminal domain"/>
    <property type="match status" value="1"/>
</dbReference>
<proteinExistence type="inferred from homology"/>
<dbReference type="InterPro" id="IPR006089">
    <property type="entry name" value="Acyl-CoA_DH_CS"/>
</dbReference>
<dbReference type="PANTHER" id="PTHR43884">
    <property type="entry name" value="ACYL-COA DEHYDROGENASE"/>
    <property type="match status" value="1"/>
</dbReference>
<evidence type="ECO:0000313" key="10">
    <source>
        <dbReference type="EMBL" id="MBS6940392.1"/>
    </source>
</evidence>
<dbReference type="InterPro" id="IPR009075">
    <property type="entry name" value="AcylCo_DH/oxidase_C"/>
</dbReference>
<evidence type="ECO:0000256" key="2">
    <source>
        <dbReference type="ARBA" id="ARBA00009347"/>
    </source>
</evidence>
<evidence type="ECO:0000259" key="8">
    <source>
        <dbReference type="Pfam" id="PF02770"/>
    </source>
</evidence>
<sequence length="385" mass="42085">MKYEINEEESMILKMVDDICTDVVSRRAAEIDEQDEFPEDIYRLFVEQGLFSLAYGEQYGGCEVGMHCWVRMIERISKESPAVALMVLISAIGSDALVFSGSDEQKSTILPKLASGEAKICFALTEPRAGSDISSIATVAKPVEGGWKVDGAKIFITNGEVSDYFTVFAKVAQGDEMLPTCFVVPRDTPGLVIGRKEHKIGLRGSVTSQLFFEDMLVTPDMLVGEVGQGFDIAHHTLNRGRLAVAALSTGVTAACVEAAAVYAQERTQFHRAISDFQAVKFMLADMEIALEASRLLLDRAADAYMYGSSDMMKTASAAKVFCSEHAVSAARDAVQIFGGYGLCKDYPVERYYRDARAFTIIEGTSQVQKTLVAKAVLKEYAKQDA</sequence>
<dbReference type="Gene3D" id="2.40.110.10">
    <property type="entry name" value="Butyryl-CoA Dehydrogenase, subunit A, domain 2"/>
    <property type="match status" value="1"/>
</dbReference>
<feature type="domain" description="Acyl-CoA dehydrogenase/oxidase N-terminal" evidence="9">
    <location>
        <begin position="6"/>
        <end position="117"/>
    </location>
</feature>
<dbReference type="InterPro" id="IPR013786">
    <property type="entry name" value="AcylCoA_DH/ox_N"/>
</dbReference>
<dbReference type="PANTHER" id="PTHR43884:SF12">
    <property type="entry name" value="ISOVALERYL-COA DEHYDROGENASE, MITOCHONDRIAL-RELATED"/>
    <property type="match status" value="1"/>
</dbReference>
<dbReference type="PIRSF" id="PIRSF016578">
    <property type="entry name" value="HsaA"/>
    <property type="match status" value="1"/>
</dbReference>
<name>A0A943UWW4_9ACTN</name>
<dbReference type="PROSITE" id="PS00072">
    <property type="entry name" value="ACYL_COA_DH_1"/>
    <property type="match status" value="1"/>
</dbReference>
<dbReference type="InterPro" id="IPR036250">
    <property type="entry name" value="AcylCo_DH-like_C"/>
</dbReference>
<evidence type="ECO:0000256" key="4">
    <source>
        <dbReference type="ARBA" id="ARBA00022827"/>
    </source>
</evidence>
<evidence type="ECO:0000259" key="9">
    <source>
        <dbReference type="Pfam" id="PF02771"/>
    </source>
</evidence>